<name>A0A2K5EYI5_AOTNA</name>
<sequence length="82" mass="9847">MRLHETKVEIRLFLTKDAIKFQTVQPHLQYLRLITVNLGIELFFDNEGGYWIVIRERSRFLTLNKITLNSFLQVMKTSYLRS</sequence>
<reference evidence="1" key="2">
    <citation type="submission" date="2025-09" db="UniProtKB">
        <authorList>
            <consortium name="Ensembl"/>
        </authorList>
    </citation>
    <scope>IDENTIFICATION</scope>
</reference>
<dbReference type="Proteomes" id="UP000233020">
    <property type="component" value="Unplaced"/>
</dbReference>
<dbReference type="GeneTree" id="ENSGT00910000147072"/>
<evidence type="ECO:0000313" key="2">
    <source>
        <dbReference type="Proteomes" id="UP000233020"/>
    </source>
</evidence>
<dbReference type="AlphaFoldDB" id="A0A2K5EYI5"/>
<accession>A0A2K5EYI5</accession>
<reference evidence="1" key="1">
    <citation type="submission" date="2025-08" db="UniProtKB">
        <authorList>
            <consortium name="Ensembl"/>
        </authorList>
    </citation>
    <scope>IDENTIFICATION</scope>
</reference>
<proteinExistence type="predicted"/>
<evidence type="ECO:0000313" key="1">
    <source>
        <dbReference type="Ensembl" id="ENSANAP00000038294.1"/>
    </source>
</evidence>
<protein>
    <submittedName>
        <fullName evidence="1">Uncharacterized protein</fullName>
    </submittedName>
</protein>
<organism evidence="1 2">
    <name type="scientific">Aotus nancymaae</name>
    <name type="common">Ma's night monkey</name>
    <dbReference type="NCBI Taxonomy" id="37293"/>
    <lineage>
        <taxon>Eukaryota</taxon>
        <taxon>Metazoa</taxon>
        <taxon>Chordata</taxon>
        <taxon>Craniata</taxon>
        <taxon>Vertebrata</taxon>
        <taxon>Euteleostomi</taxon>
        <taxon>Mammalia</taxon>
        <taxon>Eutheria</taxon>
        <taxon>Euarchontoglires</taxon>
        <taxon>Primates</taxon>
        <taxon>Haplorrhini</taxon>
        <taxon>Platyrrhini</taxon>
        <taxon>Aotidae</taxon>
        <taxon>Aotus</taxon>
    </lineage>
</organism>
<dbReference type="Ensembl" id="ENSANAT00000056384.1">
    <property type="protein sequence ID" value="ENSANAP00000038294.1"/>
    <property type="gene ID" value="ENSANAG00000036605.1"/>
</dbReference>
<keyword evidence="2" id="KW-1185">Reference proteome</keyword>